<dbReference type="EMBL" id="CM055114">
    <property type="protein sequence ID" value="KAJ7514207.1"/>
    <property type="molecule type" value="Genomic_DNA"/>
</dbReference>
<keyword evidence="2" id="KW-1185">Reference proteome</keyword>
<dbReference type="Proteomes" id="UP001162992">
    <property type="component" value="Chromosome 23"/>
</dbReference>
<sequence>MAGYSLCRALLSANRWARNRFNDWRVVMDLDPCLSIEDLFLSDLNRLLELLVGFFLQVQRKDGSLYPGETLVNMLRGIGRIIRARLELNTLSSGIVVEEFNIMLDPRFKKVRVSCLTAVQRSSVAGVGRKRKLTQSLTVLQVQSILSQAFMQCDDGHGVLMRLAFYICRNFCVRGHLELYNLCISDFEICCDHMGTFVRFDERCSKNHKVDLAHCKPERMRQPVSCYLPDVVSSFEVYFAHLPKWDDDDGCLHPFFLRAIDGVRQNPVVISLIAIVY</sequence>
<evidence type="ECO:0000313" key="2">
    <source>
        <dbReference type="Proteomes" id="UP001162992"/>
    </source>
</evidence>
<organism evidence="1 2">
    <name type="scientific">Diphasiastrum complanatum</name>
    <name type="common">Issler's clubmoss</name>
    <name type="synonym">Lycopodium complanatum</name>
    <dbReference type="NCBI Taxonomy" id="34168"/>
    <lineage>
        <taxon>Eukaryota</taxon>
        <taxon>Viridiplantae</taxon>
        <taxon>Streptophyta</taxon>
        <taxon>Embryophyta</taxon>
        <taxon>Tracheophyta</taxon>
        <taxon>Lycopodiopsida</taxon>
        <taxon>Lycopodiales</taxon>
        <taxon>Lycopodiaceae</taxon>
        <taxon>Lycopodioideae</taxon>
        <taxon>Diphasiastrum</taxon>
    </lineage>
</organism>
<protein>
    <submittedName>
        <fullName evidence="1">Uncharacterized protein</fullName>
    </submittedName>
</protein>
<evidence type="ECO:0000313" key="1">
    <source>
        <dbReference type="EMBL" id="KAJ7514207.1"/>
    </source>
</evidence>
<accession>A0ACC2A9L1</accession>
<reference evidence="2" key="1">
    <citation type="journal article" date="2024" name="Proc. Natl. Acad. Sci. U.S.A.">
        <title>Extraordinary preservation of gene collinearity over three hundred million years revealed in homosporous lycophytes.</title>
        <authorList>
            <person name="Li C."/>
            <person name="Wickell D."/>
            <person name="Kuo L.Y."/>
            <person name="Chen X."/>
            <person name="Nie B."/>
            <person name="Liao X."/>
            <person name="Peng D."/>
            <person name="Ji J."/>
            <person name="Jenkins J."/>
            <person name="Williams M."/>
            <person name="Shu S."/>
            <person name="Plott C."/>
            <person name="Barry K."/>
            <person name="Rajasekar S."/>
            <person name="Grimwood J."/>
            <person name="Han X."/>
            <person name="Sun S."/>
            <person name="Hou Z."/>
            <person name="He W."/>
            <person name="Dai G."/>
            <person name="Sun C."/>
            <person name="Schmutz J."/>
            <person name="Leebens-Mack J.H."/>
            <person name="Li F.W."/>
            <person name="Wang L."/>
        </authorList>
    </citation>
    <scope>NUCLEOTIDE SEQUENCE [LARGE SCALE GENOMIC DNA]</scope>
    <source>
        <strain evidence="2">cv. PW_Plant_1</strain>
    </source>
</reference>
<proteinExistence type="predicted"/>
<gene>
    <name evidence="1" type="ORF">O6H91_23G033200</name>
</gene>
<comment type="caution">
    <text evidence="1">The sequence shown here is derived from an EMBL/GenBank/DDBJ whole genome shotgun (WGS) entry which is preliminary data.</text>
</comment>
<name>A0ACC2A9L1_DIPCM</name>